<comment type="caution">
    <text evidence="5">The sequence shown here is derived from an EMBL/GenBank/DDBJ whole genome shotgun (WGS) entry which is preliminary data.</text>
</comment>
<name>A0A251X330_9RHOB</name>
<gene>
    <name evidence="5" type="ORF">BVC71_02915</name>
</gene>
<keyword evidence="6" id="KW-1185">Reference proteome</keyword>
<dbReference type="Pfam" id="PF17836">
    <property type="entry name" value="PglD_N"/>
    <property type="match status" value="1"/>
</dbReference>
<dbReference type="Gene3D" id="3.40.50.20">
    <property type="match status" value="1"/>
</dbReference>
<dbReference type="InterPro" id="IPR011004">
    <property type="entry name" value="Trimer_LpxA-like_sf"/>
</dbReference>
<feature type="binding site" evidence="3">
    <location>
        <position position="144"/>
    </location>
    <ligand>
        <name>acetyl-CoA</name>
        <dbReference type="ChEBI" id="CHEBI:57288"/>
    </ligand>
</feature>
<feature type="active site" description="Proton acceptor" evidence="2">
    <location>
        <position position="135"/>
    </location>
</feature>
<evidence type="ECO:0000313" key="5">
    <source>
        <dbReference type="EMBL" id="OUD11022.1"/>
    </source>
</evidence>
<dbReference type="SUPFAM" id="SSF51161">
    <property type="entry name" value="Trimeric LpxA-like enzymes"/>
    <property type="match status" value="1"/>
</dbReference>
<evidence type="ECO:0000256" key="1">
    <source>
        <dbReference type="ARBA" id="ARBA00007274"/>
    </source>
</evidence>
<dbReference type="Proteomes" id="UP000194664">
    <property type="component" value="Unassembled WGS sequence"/>
</dbReference>
<dbReference type="RefSeq" id="WP_165767712.1">
    <property type="nucleotide sequence ID" value="NZ_MSPP01000001.1"/>
</dbReference>
<sequence>MQKLIVLGAGGHASVVIDAAQAAWPGVEILVFDEAPKTDRILGLPISQGRPDPENFDNATTQAIVAIGNNQVRATLTQWLENAGFKLATVIHPTAWVSPSASIEQGSFVSARAVINARAKIGAACIINTAAVVEHDCMIKKSTHICPSATLAGAVKIGSQTTVGANSTIRELVSIADNITIGAGSVVIRNITEAGTYAGCPVKQL</sequence>
<feature type="site" description="Increases basicity of active site His" evidence="2">
    <location>
        <position position="136"/>
    </location>
</feature>
<reference evidence="5 6" key="1">
    <citation type="submission" date="2016-12" db="EMBL/GenBank/DDBJ databases">
        <title>The draft genome sequence of HSLHS2.</title>
        <authorList>
            <person name="Hu D."/>
            <person name="Wang L."/>
            <person name="Shao Z."/>
        </authorList>
    </citation>
    <scope>NUCLEOTIDE SEQUENCE [LARGE SCALE GENOMIC DNA]</scope>
    <source>
        <strain evidence="5">MCCC 1A06712</strain>
    </source>
</reference>
<dbReference type="NCBIfam" id="TIGR03570">
    <property type="entry name" value="NeuD_NnaD"/>
    <property type="match status" value="1"/>
</dbReference>
<proteinExistence type="inferred from homology"/>
<evidence type="ECO:0000256" key="2">
    <source>
        <dbReference type="PIRSR" id="PIRSR620019-1"/>
    </source>
</evidence>
<dbReference type="AlphaFoldDB" id="A0A251X330"/>
<dbReference type="EMBL" id="MSPP01000001">
    <property type="protein sequence ID" value="OUD11022.1"/>
    <property type="molecule type" value="Genomic_DNA"/>
</dbReference>
<dbReference type="Gene3D" id="2.160.10.10">
    <property type="entry name" value="Hexapeptide repeat proteins"/>
    <property type="match status" value="1"/>
</dbReference>
<evidence type="ECO:0000259" key="4">
    <source>
        <dbReference type="Pfam" id="PF17836"/>
    </source>
</evidence>
<feature type="domain" description="PglD N-terminal" evidence="4">
    <location>
        <begin position="3"/>
        <end position="79"/>
    </location>
</feature>
<organism evidence="5 6">
    <name type="scientific">Marivivens niveibacter</name>
    <dbReference type="NCBI Taxonomy" id="1930667"/>
    <lineage>
        <taxon>Bacteria</taxon>
        <taxon>Pseudomonadati</taxon>
        <taxon>Pseudomonadota</taxon>
        <taxon>Alphaproteobacteria</taxon>
        <taxon>Rhodobacterales</taxon>
        <taxon>Paracoccaceae</taxon>
        <taxon>Marivivens group</taxon>
        <taxon>Marivivens</taxon>
    </lineage>
</organism>
<dbReference type="InterPro" id="IPR020019">
    <property type="entry name" value="AcTrfase_PglD-like"/>
</dbReference>
<dbReference type="PANTHER" id="PTHR43300:SF7">
    <property type="entry name" value="UDP-N-ACETYLBACILLOSAMINE N-ACETYLTRANSFERASE"/>
    <property type="match status" value="1"/>
</dbReference>
<evidence type="ECO:0000256" key="3">
    <source>
        <dbReference type="PIRSR" id="PIRSR620019-2"/>
    </source>
</evidence>
<feature type="binding site" evidence="3">
    <location>
        <position position="68"/>
    </location>
    <ligand>
        <name>substrate</name>
    </ligand>
</feature>
<protein>
    <recommendedName>
        <fullName evidence="4">PglD N-terminal domain-containing protein</fullName>
    </recommendedName>
</protein>
<dbReference type="CDD" id="cd03360">
    <property type="entry name" value="LbH_AT_putative"/>
    <property type="match status" value="1"/>
</dbReference>
<evidence type="ECO:0000313" key="6">
    <source>
        <dbReference type="Proteomes" id="UP000194664"/>
    </source>
</evidence>
<dbReference type="InterPro" id="IPR050179">
    <property type="entry name" value="Trans_hexapeptide_repeat"/>
</dbReference>
<comment type="similarity">
    <text evidence="1">Belongs to the transferase hexapeptide repeat family.</text>
</comment>
<dbReference type="InterPro" id="IPR041561">
    <property type="entry name" value="PglD_N"/>
</dbReference>
<dbReference type="PANTHER" id="PTHR43300">
    <property type="entry name" value="ACETYLTRANSFERASE"/>
    <property type="match status" value="1"/>
</dbReference>
<accession>A0A251X330</accession>